<dbReference type="InterPro" id="IPR002018">
    <property type="entry name" value="CarbesteraseB"/>
</dbReference>
<dbReference type="SUPFAM" id="SSF53474">
    <property type="entry name" value="alpha/beta-Hydrolases"/>
    <property type="match status" value="1"/>
</dbReference>
<sequence>MAGLVSRVLVQSGPWGLEPQDPDNAAEHANAYLRLLAVPDGADVGEALRAVPVERLLSAYGELAVQLARPGNVAPRMYPVLGGAGVPRGAASARGRRPGRQAAADRHHPDEMTAFLGFDPRIQSLTPEGARHILSVQRGAQGPEVYQRYADQLPHATPTQILTVVETGAFFRVGAPVIADHHAAGGNATYVYQWDYSAAGEKHTLGAAHCGELPFLFGTFDTYPDGPMLGSFGDAERTLGHTFATAVAEFVTTGSVSDWLPYASGTAARIRRFG</sequence>
<dbReference type="Proteomes" id="UP001165269">
    <property type="component" value="Unassembled WGS sequence"/>
</dbReference>
<evidence type="ECO:0000259" key="2">
    <source>
        <dbReference type="Pfam" id="PF00135"/>
    </source>
</evidence>
<feature type="region of interest" description="Disordered" evidence="1">
    <location>
        <begin position="88"/>
        <end position="107"/>
    </location>
</feature>
<accession>A0ABS9YI74</accession>
<evidence type="ECO:0000313" key="4">
    <source>
        <dbReference type="Proteomes" id="UP001165269"/>
    </source>
</evidence>
<name>A0ABS9YI74_9ACTN</name>
<dbReference type="RefSeq" id="WP_242774030.1">
    <property type="nucleotide sequence ID" value="NZ_JALDAY010000013.1"/>
</dbReference>
<keyword evidence="4" id="KW-1185">Reference proteome</keyword>
<dbReference type="InterPro" id="IPR029058">
    <property type="entry name" value="AB_hydrolase_fold"/>
</dbReference>
<evidence type="ECO:0000313" key="3">
    <source>
        <dbReference type="EMBL" id="MCI3276951.1"/>
    </source>
</evidence>
<organism evidence="3 4">
    <name type="scientific">Streptomyces cylindrosporus</name>
    <dbReference type="NCBI Taxonomy" id="2927583"/>
    <lineage>
        <taxon>Bacteria</taxon>
        <taxon>Bacillati</taxon>
        <taxon>Actinomycetota</taxon>
        <taxon>Actinomycetes</taxon>
        <taxon>Kitasatosporales</taxon>
        <taxon>Streptomycetaceae</taxon>
        <taxon>Streptomyces</taxon>
    </lineage>
</organism>
<protein>
    <submittedName>
        <fullName evidence="3">Carboxylesterase family protein</fullName>
    </submittedName>
</protein>
<dbReference type="Gene3D" id="3.40.50.1820">
    <property type="entry name" value="alpha/beta hydrolase"/>
    <property type="match status" value="1"/>
</dbReference>
<comment type="caution">
    <text evidence="3">The sequence shown here is derived from an EMBL/GenBank/DDBJ whole genome shotgun (WGS) entry which is preliminary data.</text>
</comment>
<evidence type="ECO:0000256" key="1">
    <source>
        <dbReference type="SAM" id="MobiDB-lite"/>
    </source>
</evidence>
<reference evidence="3" key="1">
    <citation type="submission" date="2022-03" db="EMBL/GenBank/DDBJ databases">
        <title>Streptomyces 7R015 and 7R016 isolated from Barleria lupulina in Thailand.</title>
        <authorList>
            <person name="Kanchanasin P."/>
            <person name="Phongsopitanun W."/>
            <person name="Tanasupawat S."/>
        </authorList>
    </citation>
    <scope>NUCLEOTIDE SEQUENCE</scope>
    <source>
        <strain evidence="3">7R015</strain>
    </source>
</reference>
<proteinExistence type="predicted"/>
<gene>
    <name evidence="3" type="ORF">MQP27_38385</name>
</gene>
<dbReference type="Pfam" id="PF00135">
    <property type="entry name" value="COesterase"/>
    <property type="match status" value="1"/>
</dbReference>
<dbReference type="EMBL" id="JALDAY010000013">
    <property type="protein sequence ID" value="MCI3276951.1"/>
    <property type="molecule type" value="Genomic_DNA"/>
</dbReference>
<feature type="domain" description="Carboxylesterase type B" evidence="2">
    <location>
        <begin position="147"/>
        <end position="256"/>
    </location>
</feature>